<evidence type="ECO:0000313" key="5">
    <source>
        <dbReference type="Proteomes" id="UP000019460"/>
    </source>
</evidence>
<dbReference type="Pfam" id="PF05116">
    <property type="entry name" value="S6PP"/>
    <property type="match status" value="1"/>
</dbReference>
<evidence type="ECO:0000256" key="1">
    <source>
        <dbReference type="ARBA" id="ARBA00022801"/>
    </source>
</evidence>
<keyword evidence="5" id="KW-1185">Reference proteome</keyword>
<dbReference type="EMBL" id="AONC01000025">
    <property type="protein sequence ID" value="EXJ15457.1"/>
    <property type="molecule type" value="Genomic_DNA"/>
</dbReference>
<organism evidence="4 5">
    <name type="scientific">Imhoffiella purpurea</name>
    <dbReference type="NCBI Taxonomy" id="1249627"/>
    <lineage>
        <taxon>Bacteria</taxon>
        <taxon>Pseudomonadati</taxon>
        <taxon>Pseudomonadota</taxon>
        <taxon>Gammaproteobacteria</taxon>
        <taxon>Chromatiales</taxon>
        <taxon>Chromatiaceae</taxon>
        <taxon>Imhoffiella</taxon>
    </lineage>
</organism>
<dbReference type="NCBIfam" id="TIGR01484">
    <property type="entry name" value="HAD-SF-IIB"/>
    <property type="match status" value="1"/>
</dbReference>
<dbReference type="InterPro" id="IPR006379">
    <property type="entry name" value="HAD-SF_hydro_IIB"/>
</dbReference>
<dbReference type="InterPro" id="IPR036412">
    <property type="entry name" value="HAD-like_sf"/>
</dbReference>
<evidence type="ECO:0000259" key="3">
    <source>
        <dbReference type="Pfam" id="PF05116"/>
    </source>
</evidence>
<dbReference type="Gene3D" id="3.40.50.1000">
    <property type="entry name" value="HAD superfamily/HAD-like"/>
    <property type="match status" value="1"/>
</dbReference>
<protein>
    <submittedName>
        <fullName evidence="4">Alpha,alpha-trehalose-phosphate synthase</fullName>
    </submittedName>
</protein>
<dbReference type="GO" id="GO:0016791">
    <property type="term" value="F:phosphatase activity"/>
    <property type="evidence" value="ECO:0007669"/>
    <property type="project" value="UniProtKB-ARBA"/>
</dbReference>
<dbReference type="PANTHER" id="PTHR46521:SF4">
    <property type="entry name" value="SUCROSE-PHOSPHATASE 2-RELATED"/>
    <property type="match status" value="1"/>
</dbReference>
<comment type="caution">
    <text evidence="4">The sequence shown here is derived from an EMBL/GenBank/DDBJ whole genome shotgun (WGS) entry which is preliminary data.</text>
</comment>
<proteinExistence type="predicted"/>
<dbReference type="PANTHER" id="PTHR46521">
    <property type="entry name" value="SUCROSE-PHOSPHATASE 2-RELATED"/>
    <property type="match status" value="1"/>
</dbReference>
<gene>
    <name evidence="4" type="ORF">D779_1199</name>
</gene>
<feature type="domain" description="Sucrose phosphatase-like" evidence="3">
    <location>
        <begin position="1"/>
        <end position="263"/>
    </location>
</feature>
<dbReference type="InterPro" id="IPR023214">
    <property type="entry name" value="HAD_sf"/>
</dbReference>
<dbReference type="STRING" id="1249627.D779_1199"/>
<dbReference type="PATRIC" id="fig|1249627.3.peg.1649"/>
<dbReference type="SUPFAM" id="SSF56784">
    <property type="entry name" value="HAD-like"/>
    <property type="match status" value="1"/>
</dbReference>
<reference evidence="4 5" key="1">
    <citation type="submission" date="2012-11" db="EMBL/GenBank/DDBJ databases">
        <title>Genome assembly of Thiorhodococcus sp. AK35.</title>
        <authorList>
            <person name="Nupur N."/>
            <person name="Khatri I."/>
            <person name="Subramanian S."/>
            <person name="Pinnaka A."/>
        </authorList>
    </citation>
    <scope>NUCLEOTIDE SEQUENCE [LARGE SCALE GENOMIC DNA]</scope>
    <source>
        <strain evidence="4 5">AK35</strain>
    </source>
</reference>
<dbReference type="SFLD" id="SFLDG01140">
    <property type="entry name" value="C2.B:_Phosphomannomutase_and_P"/>
    <property type="match status" value="1"/>
</dbReference>
<dbReference type="AlphaFoldDB" id="W9VHD4"/>
<name>W9VHD4_9GAMM</name>
<dbReference type="InterPro" id="IPR006380">
    <property type="entry name" value="SPP-like_dom"/>
</dbReference>
<keyword evidence="1" id="KW-0378">Hydrolase</keyword>
<dbReference type="GO" id="GO:0000287">
    <property type="term" value="F:magnesium ion binding"/>
    <property type="evidence" value="ECO:0007669"/>
    <property type="project" value="UniProtKB-ARBA"/>
</dbReference>
<dbReference type="SFLD" id="SFLDS00003">
    <property type="entry name" value="Haloacid_Dehalogenase"/>
    <property type="match status" value="1"/>
</dbReference>
<dbReference type="eggNOG" id="COG0561">
    <property type="taxonomic scope" value="Bacteria"/>
</dbReference>
<dbReference type="Gene3D" id="3.90.1070.10">
    <property type="match status" value="1"/>
</dbReference>
<dbReference type="InterPro" id="IPR051518">
    <property type="entry name" value="Sucrose_Phosphatase"/>
</dbReference>
<dbReference type="SFLD" id="SFLDG01141">
    <property type="entry name" value="C2.B.1:_Sucrose_Phosphatase_Li"/>
    <property type="match status" value="1"/>
</dbReference>
<evidence type="ECO:0000256" key="2">
    <source>
        <dbReference type="SAM" id="MobiDB-lite"/>
    </source>
</evidence>
<sequence>MLCTDLDRTLIPNGNEPESPNARERFRRLVSDPGVTLAYVSGRDRGLVEKAIAEYDLPQPDYLVGDVGTSLYERLDDDWRLAEDWAREIGADWGGDRIRSLFADRPELRLQEPEKQGRFKLSFYAEADLDAERLRSELSDLLSAEAIRATLIWSLDEQAGVGLLDVLPERASKFHAVEFLMRKLGRDTRTTVFSGDSGNDLEVLTSYIPAVLVANGHPDVREEAVAHTRANDLDGTLYCAKGGWSGMNGNYSAGILEGVAHFRPDLIPLMES</sequence>
<evidence type="ECO:0000313" key="4">
    <source>
        <dbReference type="EMBL" id="EXJ15457.1"/>
    </source>
</evidence>
<accession>W9VHD4</accession>
<feature type="region of interest" description="Disordered" evidence="2">
    <location>
        <begin position="1"/>
        <end position="21"/>
    </location>
</feature>
<dbReference type="Proteomes" id="UP000019460">
    <property type="component" value="Unassembled WGS sequence"/>
</dbReference>